<sequence length="247" mass="26057">MTPADRLHTGDRYPTDPFTREPAMTTIRTTPARVRTDADLPISAPTVPVERPEGPRGPSTRSLRLLGAGLAAGATAYGAAFITLGVTRGDTATEGSFYGDLCGLFFQLGVFCLLAAMWRSGAAGTTRLARTMIVVESVILAVATVQSVLTLPSMGGEWSAAAVALDPFWPLSMLGMAVLGVKVAVAGRWRGVLRAWPVVAETWFFVAMPALMVLGPTIGFVVGGVHFLAGYGVLGLLLALRPDLTRR</sequence>
<feature type="region of interest" description="Disordered" evidence="1">
    <location>
        <begin position="1"/>
        <end position="35"/>
    </location>
</feature>
<name>A0ABU8N3U2_9PSEU</name>
<feature type="transmembrane region" description="Helical" evidence="2">
    <location>
        <begin position="218"/>
        <end position="240"/>
    </location>
</feature>
<keyword evidence="4" id="KW-1185">Reference proteome</keyword>
<gene>
    <name evidence="3" type="ORF">WCD41_11315</name>
</gene>
<protein>
    <recommendedName>
        <fullName evidence="5">DUF4386 family protein</fullName>
    </recommendedName>
</protein>
<proteinExistence type="predicted"/>
<keyword evidence="2" id="KW-0812">Transmembrane</keyword>
<organism evidence="3 4">
    <name type="scientific">Actinomycetospora aeridis</name>
    <dbReference type="NCBI Taxonomy" id="3129231"/>
    <lineage>
        <taxon>Bacteria</taxon>
        <taxon>Bacillati</taxon>
        <taxon>Actinomycetota</taxon>
        <taxon>Actinomycetes</taxon>
        <taxon>Pseudonocardiales</taxon>
        <taxon>Pseudonocardiaceae</taxon>
        <taxon>Actinomycetospora</taxon>
    </lineage>
</organism>
<comment type="caution">
    <text evidence="3">The sequence shown here is derived from an EMBL/GenBank/DDBJ whole genome shotgun (WGS) entry which is preliminary data.</text>
</comment>
<keyword evidence="2" id="KW-1133">Transmembrane helix</keyword>
<feature type="transmembrane region" description="Helical" evidence="2">
    <location>
        <begin position="65"/>
        <end position="85"/>
    </location>
</feature>
<evidence type="ECO:0008006" key="5">
    <source>
        <dbReference type="Google" id="ProtNLM"/>
    </source>
</evidence>
<feature type="compositionally biased region" description="Basic and acidic residues" evidence="1">
    <location>
        <begin position="1"/>
        <end position="14"/>
    </location>
</feature>
<accession>A0ABU8N3U2</accession>
<feature type="transmembrane region" description="Helical" evidence="2">
    <location>
        <begin position="192"/>
        <end position="212"/>
    </location>
</feature>
<reference evidence="3 4" key="1">
    <citation type="submission" date="2024-03" db="EMBL/GenBank/DDBJ databases">
        <title>Actinomycetospora sp. OC33-EN06, a novel actinomycete isolated from wild orchid (Aerides multiflora).</title>
        <authorList>
            <person name="Suriyachadkun C."/>
        </authorList>
    </citation>
    <scope>NUCLEOTIDE SEQUENCE [LARGE SCALE GENOMIC DNA]</scope>
    <source>
        <strain evidence="3 4">OC33-EN06</strain>
    </source>
</reference>
<feature type="transmembrane region" description="Helical" evidence="2">
    <location>
        <begin position="128"/>
        <end position="148"/>
    </location>
</feature>
<evidence type="ECO:0000256" key="2">
    <source>
        <dbReference type="SAM" id="Phobius"/>
    </source>
</evidence>
<feature type="transmembrane region" description="Helical" evidence="2">
    <location>
        <begin position="168"/>
        <end position="185"/>
    </location>
</feature>
<dbReference type="Proteomes" id="UP001370100">
    <property type="component" value="Unassembled WGS sequence"/>
</dbReference>
<dbReference type="EMBL" id="JBBEGL010000003">
    <property type="protein sequence ID" value="MEJ2887035.1"/>
    <property type="molecule type" value="Genomic_DNA"/>
</dbReference>
<dbReference type="RefSeq" id="WP_337713531.1">
    <property type="nucleotide sequence ID" value="NZ_JBBEGL010000003.1"/>
</dbReference>
<keyword evidence="2" id="KW-0472">Membrane</keyword>
<evidence type="ECO:0000313" key="3">
    <source>
        <dbReference type="EMBL" id="MEJ2887035.1"/>
    </source>
</evidence>
<evidence type="ECO:0000256" key="1">
    <source>
        <dbReference type="SAM" id="MobiDB-lite"/>
    </source>
</evidence>
<feature type="transmembrane region" description="Helical" evidence="2">
    <location>
        <begin position="97"/>
        <end position="116"/>
    </location>
</feature>
<evidence type="ECO:0000313" key="4">
    <source>
        <dbReference type="Proteomes" id="UP001370100"/>
    </source>
</evidence>